<evidence type="ECO:0000256" key="1">
    <source>
        <dbReference type="SAM" id="Phobius"/>
    </source>
</evidence>
<feature type="transmembrane region" description="Helical" evidence="1">
    <location>
        <begin position="6"/>
        <end position="25"/>
    </location>
</feature>
<comment type="caution">
    <text evidence="2">The sequence shown here is derived from an EMBL/GenBank/DDBJ whole genome shotgun (WGS) entry which is preliminary data.</text>
</comment>
<dbReference type="EMBL" id="QNVT01000024">
    <property type="protein sequence ID" value="REC60441.1"/>
    <property type="molecule type" value="Genomic_DNA"/>
</dbReference>
<evidence type="ECO:0000313" key="3">
    <source>
        <dbReference type="Proteomes" id="UP000256686"/>
    </source>
</evidence>
<keyword evidence="1" id="KW-1133">Transmembrane helix</keyword>
<keyword evidence="3" id="KW-1185">Reference proteome</keyword>
<gene>
    <name evidence="2" type="ORF">DRF65_20475</name>
</gene>
<name>A0A3D9C4N7_9FLAO</name>
<accession>A0A3D9C4N7</accession>
<keyword evidence="1" id="KW-0472">Membrane</keyword>
<dbReference type="RefSeq" id="WP_123947402.1">
    <property type="nucleotide sequence ID" value="NZ_QNVT01000024.1"/>
</dbReference>
<organism evidence="2 3">
    <name type="scientific">Chryseobacterium pennae</name>
    <dbReference type="NCBI Taxonomy" id="2258962"/>
    <lineage>
        <taxon>Bacteria</taxon>
        <taxon>Pseudomonadati</taxon>
        <taxon>Bacteroidota</taxon>
        <taxon>Flavobacteriia</taxon>
        <taxon>Flavobacteriales</taxon>
        <taxon>Weeksellaceae</taxon>
        <taxon>Chryseobacterium group</taxon>
        <taxon>Chryseobacterium</taxon>
    </lineage>
</organism>
<keyword evidence="1" id="KW-0812">Transmembrane</keyword>
<dbReference type="Proteomes" id="UP000256686">
    <property type="component" value="Unassembled WGS sequence"/>
</dbReference>
<evidence type="ECO:0000313" key="2">
    <source>
        <dbReference type="EMBL" id="REC60441.1"/>
    </source>
</evidence>
<sequence>MGKVFIVTGILYLLYYAGNIVYDLFIKTAVIVRNENEGELISLGSITEDMPADIVNVSEQETENLNMPGSYTFSDDEALFAENDDESGIHQARYEEEKMIDNYNEEPEPTTEEKNNQTSFLSRISSGLSLKEEDVLSKETEVLPSVISDEVFRNFLEKASHHIVVSSESGQNFYKSSLVF</sequence>
<proteinExistence type="predicted"/>
<reference evidence="3" key="1">
    <citation type="submission" date="2018-06" db="EMBL/GenBank/DDBJ databases">
        <authorList>
            <person name="Lum Nde A."/>
            <person name="Hugo C."/>
        </authorList>
    </citation>
    <scope>NUCLEOTIDE SEQUENCE [LARGE SCALE GENOMIC DNA]</scope>
    <source>
        <strain evidence="3">1_F178</strain>
    </source>
</reference>
<protein>
    <submittedName>
        <fullName evidence="2">Uncharacterized protein</fullName>
    </submittedName>
</protein>
<dbReference type="AlphaFoldDB" id="A0A3D9C4N7"/>